<dbReference type="Pfam" id="PF05433">
    <property type="entry name" value="Rick_17kDa_Anti"/>
    <property type="match status" value="1"/>
</dbReference>
<comment type="subcellular location">
    <subcellularLocation>
        <location evidence="1">Cell outer membrane</location>
        <topology evidence="1">Lipid-anchor</topology>
    </subcellularLocation>
</comment>
<name>A0A418WPJ7_9SPHN</name>
<keyword evidence="6" id="KW-0732">Signal</keyword>
<protein>
    <recommendedName>
        <fullName evidence="3">17 kDa surface antigen</fullName>
    </recommendedName>
</protein>
<feature type="chain" id="PRO_5019289987" description="17 kDa surface antigen" evidence="6">
    <location>
        <begin position="23"/>
        <end position="182"/>
    </location>
</feature>
<evidence type="ECO:0000256" key="4">
    <source>
        <dbReference type="ARBA" id="ARBA00023136"/>
    </source>
</evidence>
<dbReference type="InterPro" id="IPR051407">
    <property type="entry name" value="Bact_OM_lipoprot/Surf_antigen"/>
</dbReference>
<comment type="caution">
    <text evidence="8">The sequence shown here is derived from an EMBL/GenBank/DDBJ whole genome shotgun (WGS) entry which is preliminary data.</text>
</comment>
<dbReference type="PANTHER" id="PTHR35603">
    <property type="match status" value="1"/>
</dbReference>
<evidence type="ECO:0000313" key="8">
    <source>
        <dbReference type="EMBL" id="RJF93182.1"/>
    </source>
</evidence>
<gene>
    <name evidence="8" type="ORF">D3876_02135</name>
</gene>
<evidence type="ECO:0000256" key="1">
    <source>
        <dbReference type="ARBA" id="ARBA00004459"/>
    </source>
</evidence>
<dbReference type="EMBL" id="QYUM01000002">
    <property type="protein sequence ID" value="RJF93182.1"/>
    <property type="molecule type" value="Genomic_DNA"/>
</dbReference>
<reference evidence="8 9" key="1">
    <citation type="submission" date="2018-09" db="EMBL/GenBank/DDBJ databases">
        <authorList>
            <person name="Zhu H."/>
        </authorList>
    </citation>
    <scope>NUCLEOTIDE SEQUENCE [LARGE SCALE GENOMIC DNA]</scope>
    <source>
        <strain evidence="8 9">K2R01-6</strain>
    </source>
</reference>
<dbReference type="AlphaFoldDB" id="A0A418WPJ7"/>
<feature type="signal peptide" evidence="6">
    <location>
        <begin position="1"/>
        <end position="22"/>
    </location>
</feature>
<evidence type="ECO:0000256" key="3">
    <source>
        <dbReference type="ARBA" id="ARBA00015281"/>
    </source>
</evidence>
<dbReference type="Proteomes" id="UP000286100">
    <property type="component" value="Unassembled WGS sequence"/>
</dbReference>
<keyword evidence="4" id="KW-0472">Membrane</keyword>
<evidence type="ECO:0000256" key="2">
    <source>
        <dbReference type="ARBA" id="ARBA00008681"/>
    </source>
</evidence>
<organism evidence="8 9">
    <name type="scientific">Sphingomonas cavernae</name>
    <dbReference type="NCBI Taxonomy" id="2320861"/>
    <lineage>
        <taxon>Bacteria</taxon>
        <taxon>Pseudomonadati</taxon>
        <taxon>Pseudomonadota</taxon>
        <taxon>Alphaproteobacteria</taxon>
        <taxon>Sphingomonadales</taxon>
        <taxon>Sphingomonadaceae</taxon>
        <taxon>Sphingomonas</taxon>
    </lineage>
</organism>
<evidence type="ECO:0000259" key="7">
    <source>
        <dbReference type="Pfam" id="PF05433"/>
    </source>
</evidence>
<dbReference type="GO" id="GO:0009279">
    <property type="term" value="C:cell outer membrane"/>
    <property type="evidence" value="ECO:0007669"/>
    <property type="project" value="UniProtKB-SubCell"/>
</dbReference>
<accession>A0A418WPJ7</accession>
<proteinExistence type="inferred from homology"/>
<sequence>MRKMILAATVLAVAIPAAPALARANHTEKEFRKDVSWAEREYAEDMRDADNPREAREARRDYDRNLREANRNARGWHRYTNYDWDRYEPGRNSYDADRYYRSGNYYQTRTLAYDDRVYRGQNGRYYCRRSDGTTGLIIGGAAGGLIGNTIVRGDSKTLGTVVGAAGGALVGREIERSNVRCR</sequence>
<dbReference type="RefSeq" id="WP_119759460.1">
    <property type="nucleotide sequence ID" value="NZ_QYUM01000002.1"/>
</dbReference>
<keyword evidence="5" id="KW-0449">Lipoprotein</keyword>
<dbReference type="PANTHER" id="PTHR35603:SF2">
    <property type="entry name" value="OUTER MEMBRANE LIPOPROTEIN"/>
    <property type="match status" value="1"/>
</dbReference>
<evidence type="ECO:0000256" key="5">
    <source>
        <dbReference type="ARBA" id="ARBA00023288"/>
    </source>
</evidence>
<evidence type="ECO:0000256" key="6">
    <source>
        <dbReference type="SAM" id="SignalP"/>
    </source>
</evidence>
<keyword evidence="9" id="KW-1185">Reference proteome</keyword>
<dbReference type="OrthoDB" id="7429177at2"/>
<evidence type="ECO:0000313" key="9">
    <source>
        <dbReference type="Proteomes" id="UP000286100"/>
    </source>
</evidence>
<feature type="domain" description="Glycine zipper 2TM" evidence="7">
    <location>
        <begin position="135"/>
        <end position="175"/>
    </location>
</feature>
<comment type="similarity">
    <text evidence="2">Belongs to the rickettsiale 17 kDa surface antigen family.</text>
</comment>
<dbReference type="InterPro" id="IPR008816">
    <property type="entry name" value="Gly_zipper_2TM_dom"/>
</dbReference>